<evidence type="ECO:0000256" key="1">
    <source>
        <dbReference type="SAM" id="SignalP"/>
    </source>
</evidence>
<evidence type="ECO:0000313" key="4">
    <source>
        <dbReference type="Proteomes" id="UP000036168"/>
    </source>
</evidence>
<reference evidence="3 5" key="3">
    <citation type="submission" date="2023-03" db="EMBL/GenBank/DDBJ databases">
        <title>Agriculturally important microbes genome sequencing.</title>
        <authorList>
            <person name="Dunlap C."/>
        </authorList>
    </citation>
    <scope>NUCLEOTIDE SEQUENCE [LARGE SCALE GENOMIC DNA]</scope>
    <source>
        <strain evidence="3 5">CBP-3203</strain>
    </source>
</reference>
<dbReference type="EMBL" id="LECW02000024">
    <property type="protein sequence ID" value="KRT92943.1"/>
    <property type="molecule type" value="Genomic_DNA"/>
</dbReference>
<dbReference type="PROSITE" id="PS51257">
    <property type="entry name" value="PROKAR_LIPOPROTEIN"/>
    <property type="match status" value="1"/>
</dbReference>
<feature type="signal peptide" evidence="1">
    <location>
        <begin position="1"/>
        <end position="20"/>
    </location>
</feature>
<reference evidence="2" key="2">
    <citation type="submission" date="2015-10" db="EMBL/GenBank/DDBJ databases">
        <authorList>
            <person name="Gilbert D.G."/>
        </authorList>
    </citation>
    <scope>NUCLEOTIDE SEQUENCE</scope>
    <source>
        <strain evidence="2">GO-13</strain>
    </source>
</reference>
<dbReference type="EMBL" id="JARRTL010000019">
    <property type="protein sequence ID" value="MEC0486567.1"/>
    <property type="molecule type" value="Genomic_DNA"/>
</dbReference>
<dbReference type="RefSeq" id="WP_048353399.1">
    <property type="nucleotide sequence ID" value="NZ_CP095476.1"/>
</dbReference>
<protein>
    <recommendedName>
        <fullName evidence="6">Lipoprotein</fullName>
    </recommendedName>
</protein>
<accession>A0A0T6BMQ8</accession>
<dbReference type="AlphaFoldDB" id="A0A0T6BMQ8"/>
<keyword evidence="5" id="KW-1185">Reference proteome</keyword>
<organism evidence="2 4">
    <name type="scientific">Bacillus glycinifermentans</name>
    <dbReference type="NCBI Taxonomy" id="1664069"/>
    <lineage>
        <taxon>Bacteria</taxon>
        <taxon>Bacillati</taxon>
        <taxon>Bacillota</taxon>
        <taxon>Bacilli</taxon>
        <taxon>Bacillales</taxon>
        <taxon>Bacillaceae</taxon>
        <taxon>Bacillus</taxon>
    </lineage>
</organism>
<evidence type="ECO:0000313" key="3">
    <source>
        <dbReference type="EMBL" id="MEC0486567.1"/>
    </source>
</evidence>
<dbReference type="Proteomes" id="UP001341297">
    <property type="component" value="Unassembled WGS sequence"/>
</dbReference>
<evidence type="ECO:0008006" key="6">
    <source>
        <dbReference type="Google" id="ProtNLM"/>
    </source>
</evidence>
<keyword evidence="1" id="KW-0732">Signal</keyword>
<dbReference type="STRING" id="1664069.BGLY_2440"/>
<evidence type="ECO:0000313" key="5">
    <source>
        <dbReference type="Proteomes" id="UP001341297"/>
    </source>
</evidence>
<comment type="caution">
    <text evidence="2">The sequence shown here is derived from an EMBL/GenBank/DDBJ whole genome shotgun (WGS) entry which is preliminary data.</text>
</comment>
<dbReference type="OrthoDB" id="2934176at2"/>
<evidence type="ECO:0000313" key="2">
    <source>
        <dbReference type="EMBL" id="KRT92943.1"/>
    </source>
</evidence>
<gene>
    <name evidence="2" type="ORF">AB447_220620</name>
    <name evidence="3" type="ORF">P8828_17415</name>
</gene>
<name>A0A0T6BMQ8_9BACI</name>
<sequence>MKKRNWFLFLIISAFVLALAACQQADPKGSYAAAYKKLAEAEKYDFSADIGLKVDASNMGAEDKQIAEVLNNLKLTVSGKTDSKTKQSEVVLKGEMKVQNMTMNFDVPVFMDEKKQVGYIKLDSVLDNFGLFLGTTGMNFDSLKGKYLEFPLEDDQSSSKEAEDIQKKLMDSIQKGADNLSADQFKTEDLTDKEKEKGASEKITFSLKDEEVKQVVMNVIKIIGDASEKTLSKDDLNNVKDGLKDLTFKKYNVTTTLDDKKNILSQKADVSVDFDIKDFPKSIAITTDSSFKEIDGDVTFSHKPKKSDIVTEEEAQNLMANDALNF</sequence>
<reference evidence="2 4" key="1">
    <citation type="journal article" date="2015" name="Int. J. Syst. Evol. Microbiol.">
        <title>Bacillus glycinifermentans sp. nov., isolated from fermented soybean paste.</title>
        <authorList>
            <person name="Kim S.J."/>
            <person name="Dunlap C.A."/>
            <person name="Kwon S.W."/>
            <person name="Rooney A.P."/>
        </authorList>
    </citation>
    <scope>NUCLEOTIDE SEQUENCE [LARGE SCALE GENOMIC DNA]</scope>
    <source>
        <strain evidence="2 4">GO-13</strain>
    </source>
</reference>
<dbReference type="Proteomes" id="UP000036168">
    <property type="component" value="Unassembled WGS sequence"/>
</dbReference>
<proteinExistence type="predicted"/>
<feature type="chain" id="PRO_5039563478" description="Lipoprotein" evidence="1">
    <location>
        <begin position="21"/>
        <end position="326"/>
    </location>
</feature>